<keyword evidence="4" id="KW-0720">Serine protease</keyword>
<dbReference type="InterPro" id="IPR000209">
    <property type="entry name" value="Peptidase_S8/S53_dom"/>
</dbReference>
<dbReference type="Gene3D" id="3.40.50.200">
    <property type="entry name" value="Peptidase S8/S53 domain"/>
    <property type="match status" value="1"/>
</dbReference>
<dbReference type="GO" id="GO:0006508">
    <property type="term" value="P:proteolysis"/>
    <property type="evidence" value="ECO:0007669"/>
    <property type="project" value="UniProtKB-KW"/>
</dbReference>
<dbReference type="AlphaFoldDB" id="A0AAV9GI09"/>
<comment type="caution">
    <text evidence="6">The sequence shown here is derived from an EMBL/GenBank/DDBJ whole genome shotgun (WGS) entry which is preliminary data.</text>
</comment>
<name>A0AAV9GI09_9PEZI</name>
<keyword evidence="7" id="KW-1185">Reference proteome</keyword>
<evidence type="ECO:0000313" key="6">
    <source>
        <dbReference type="EMBL" id="KAK4446983.1"/>
    </source>
</evidence>
<dbReference type="GO" id="GO:0004252">
    <property type="term" value="F:serine-type endopeptidase activity"/>
    <property type="evidence" value="ECO:0007669"/>
    <property type="project" value="InterPro"/>
</dbReference>
<evidence type="ECO:0000313" key="7">
    <source>
        <dbReference type="Proteomes" id="UP001321760"/>
    </source>
</evidence>
<keyword evidence="3" id="KW-0378">Hydrolase</keyword>
<proteinExistence type="inferred from homology"/>
<dbReference type="Proteomes" id="UP001321760">
    <property type="component" value="Unassembled WGS sequence"/>
</dbReference>
<evidence type="ECO:0000259" key="5">
    <source>
        <dbReference type="Pfam" id="PF00082"/>
    </source>
</evidence>
<reference evidence="6" key="1">
    <citation type="journal article" date="2023" name="Mol. Phylogenet. Evol.">
        <title>Genome-scale phylogeny and comparative genomics of the fungal order Sordariales.</title>
        <authorList>
            <person name="Hensen N."/>
            <person name="Bonometti L."/>
            <person name="Westerberg I."/>
            <person name="Brannstrom I.O."/>
            <person name="Guillou S."/>
            <person name="Cros-Aarteil S."/>
            <person name="Calhoun S."/>
            <person name="Haridas S."/>
            <person name="Kuo A."/>
            <person name="Mondo S."/>
            <person name="Pangilinan J."/>
            <person name="Riley R."/>
            <person name="LaButti K."/>
            <person name="Andreopoulos B."/>
            <person name="Lipzen A."/>
            <person name="Chen C."/>
            <person name="Yan M."/>
            <person name="Daum C."/>
            <person name="Ng V."/>
            <person name="Clum A."/>
            <person name="Steindorff A."/>
            <person name="Ohm R.A."/>
            <person name="Martin F."/>
            <person name="Silar P."/>
            <person name="Natvig D.O."/>
            <person name="Lalanne C."/>
            <person name="Gautier V."/>
            <person name="Ament-Velasquez S.L."/>
            <person name="Kruys A."/>
            <person name="Hutchinson M.I."/>
            <person name="Powell A.J."/>
            <person name="Barry K."/>
            <person name="Miller A.N."/>
            <person name="Grigoriev I.V."/>
            <person name="Debuchy R."/>
            <person name="Gladieux P."/>
            <person name="Hiltunen Thoren M."/>
            <person name="Johannesson H."/>
        </authorList>
    </citation>
    <scope>NUCLEOTIDE SEQUENCE</scope>
    <source>
        <strain evidence="6">PSN243</strain>
    </source>
</reference>
<evidence type="ECO:0000256" key="2">
    <source>
        <dbReference type="ARBA" id="ARBA00022670"/>
    </source>
</evidence>
<accession>A0AAV9GI09</accession>
<keyword evidence="2" id="KW-0645">Protease</keyword>
<evidence type="ECO:0000256" key="3">
    <source>
        <dbReference type="ARBA" id="ARBA00022801"/>
    </source>
</evidence>
<dbReference type="Pfam" id="PF18647">
    <property type="entry name" value="Fungal_lectin_2"/>
    <property type="match status" value="1"/>
</dbReference>
<organism evidence="6 7">
    <name type="scientific">Podospora aff. communis PSN243</name>
    <dbReference type="NCBI Taxonomy" id="3040156"/>
    <lineage>
        <taxon>Eukaryota</taxon>
        <taxon>Fungi</taxon>
        <taxon>Dikarya</taxon>
        <taxon>Ascomycota</taxon>
        <taxon>Pezizomycotina</taxon>
        <taxon>Sordariomycetes</taxon>
        <taxon>Sordariomycetidae</taxon>
        <taxon>Sordariales</taxon>
        <taxon>Podosporaceae</taxon>
        <taxon>Podospora</taxon>
    </lineage>
</organism>
<dbReference type="PANTHER" id="PTHR43806">
    <property type="entry name" value="PEPTIDASE S8"/>
    <property type="match status" value="1"/>
</dbReference>
<dbReference type="InterPro" id="IPR036852">
    <property type="entry name" value="Peptidase_S8/S53_dom_sf"/>
</dbReference>
<feature type="domain" description="Peptidase S8/S53" evidence="5">
    <location>
        <begin position="199"/>
        <end position="380"/>
    </location>
</feature>
<dbReference type="PANTHER" id="PTHR43806:SF11">
    <property type="entry name" value="CEREVISIN-RELATED"/>
    <property type="match status" value="1"/>
</dbReference>
<reference evidence="6" key="2">
    <citation type="submission" date="2023-05" db="EMBL/GenBank/DDBJ databases">
        <authorList>
            <consortium name="Lawrence Berkeley National Laboratory"/>
            <person name="Steindorff A."/>
            <person name="Hensen N."/>
            <person name="Bonometti L."/>
            <person name="Westerberg I."/>
            <person name="Brannstrom I.O."/>
            <person name="Guillou S."/>
            <person name="Cros-Aarteil S."/>
            <person name="Calhoun S."/>
            <person name="Haridas S."/>
            <person name="Kuo A."/>
            <person name="Mondo S."/>
            <person name="Pangilinan J."/>
            <person name="Riley R."/>
            <person name="Labutti K."/>
            <person name="Andreopoulos B."/>
            <person name="Lipzen A."/>
            <person name="Chen C."/>
            <person name="Yanf M."/>
            <person name="Daum C."/>
            <person name="Ng V."/>
            <person name="Clum A."/>
            <person name="Ohm R."/>
            <person name="Martin F."/>
            <person name="Silar P."/>
            <person name="Natvig D."/>
            <person name="Lalanne C."/>
            <person name="Gautier V."/>
            <person name="Ament-Velasquez S.L."/>
            <person name="Kruys A."/>
            <person name="Hutchinson M.I."/>
            <person name="Powell A.J."/>
            <person name="Barry K."/>
            <person name="Miller A.N."/>
            <person name="Grigoriev I.V."/>
            <person name="Debuchy R."/>
            <person name="Gladieux P."/>
            <person name="Thoren M.H."/>
            <person name="Johannesson H."/>
        </authorList>
    </citation>
    <scope>NUCLEOTIDE SEQUENCE</scope>
    <source>
        <strain evidence="6">PSN243</strain>
    </source>
</reference>
<sequence>MTTDTLPPAKATHDGDDSSYMVFPITASDEARVNETEGFIFQTTGTWPTRYNENSKSTRLWFWVAQFNDTARDEILKHPGVGAMDENSLLDESSVLPHASLKQIPRATQELSYTTEENAARELVSISQPSTVPDLSKLSNYVFETGNGGRSFIYHFEFGVAVGDHPTEFKHVAANHIWTPLAEALGLDAYVDGSLMPFHGTCTADKALGSEQGVSKRATLVIVRLAQHSLAEMLAGLAEIIQDVQDKPERRKRSVVSMSISGPVFDITRITTGIVSALVEYMMGLDIPIVVTAGNQAETPGREQVDSIPAVFAGQNNPIIVVGSTNTDGEVSRFSQVGSQVTLYAVGEGIACHGNPTLWQGTSFSSAMVAGEVANLLSYDTVPFDTSDGNLVKNLRDYLVSDASSWERKPGIRMLWNGITEANNPPIQSQGPHKLATRSSNDERACYGLGNNTYVNRDLLYSWITTDFCAKSEKKDYFDGNSGWKSARYAIGTMEDVIIGIQFRGAQWFAIPSEECTNRMMDLVDNCDMQNPSSNPANYKAGGYYVTSKNGQVITFDIWPMATRQPAEDGIRGGCNCTYDEVAGTTNFEVWGHGFETDDFGYRTWRWLLDNTDNFLTSTWYFQYGGFFGTNGREFTMRFNMAGKPKNRLVKGIIEDAATNSQLALTCEDCPDLNPHR</sequence>
<gene>
    <name evidence="6" type="ORF">QBC34DRAFT_382787</name>
</gene>
<dbReference type="Pfam" id="PF00082">
    <property type="entry name" value="Peptidase_S8"/>
    <property type="match status" value="1"/>
</dbReference>
<comment type="similarity">
    <text evidence="1">Belongs to the peptidase S8 family.</text>
</comment>
<dbReference type="InterPro" id="IPR050131">
    <property type="entry name" value="Peptidase_S8_subtilisin-like"/>
</dbReference>
<evidence type="ECO:0000256" key="4">
    <source>
        <dbReference type="ARBA" id="ARBA00022825"/>
    </source>
</evidence>
<dbReference type="EMBL" id="MU865953">
    <property type="protein sequence ID" value="KAK4446983.1"/>
    <property type="molecule type" value="Genomic_DNA"/>
</dbReference>
<protein>
    <submittedName>
        <fullName evidence="6">Peptidase S8/S53 domain-containing protein</fullName>
    </submittedName>
</protein>
<evidence type="ECO:0000256" key="1">
    <source>
        <dbReference type="ARBA" id="ARBA00011073"/>
    </source>
</evidence>
<dbReference type="SUPFAM" id="SSF52743">
    <property type="entry name" value="Subtilisin-like"/>
    <property type="match status" value="1"/>
</dbReference>